<protein>
    <recommendedName>
        <fullName evidence="12">Fluoride-specific ion channel FluC</fullName>
    </recommendedName>
</protein>
<dbReference type="Pfam" id="PF02537">
    <property type="entry name" value="CRCB"/>
    <property type="match status" value="1"/>
</dbReference>
<dbReference type="GO" id="GO:0046872">
    <property type="term" value="F:metal ion binding"/>
    <property type="evidence" value="ECO:0007669"/>
    <property type="project" value="UniProtKB-KW"/>
</dbReference>
<name>A0A7Y7M852_9PROT</name>
<comment type="activity regulation">
    <text evidence="12">Na(+) is not transported, but it plays an essential structural role and its presence is essential for fluoride channel function.</text>
</comment>
<comment type="catalytic activity">
    <reaction evidence="11">
        <text>fluoride(in) = fluoride(out)</text>
        <dbReference type="Rhea" id="RHEA:76159"/>
        <dbReference type="ChEBI" id="CHEBI:17051"/>
    </reaction>
    <physiologicalReaction direction="left-to-right" evidence="11">
        <dbReference type="Rhea" id="RHEA:76160"/>
    </physiologicalReaction>
</comment>
<comment type="subcellular location">
    <subcellularLocation>
        <location evidence="1 12">Cell membrane</location>
        <topology evidence="1 12">Multi-pass membrane protein</topology>
    </subcellularLocation>
</comment>
<evidence type="ECO:0000256" key="2">
    <source>
        <dbReference type="ARBA" id="ARBA00022475"/>
    </source>
</evidence>
<evidence type="ECO:0000256" key="1">
    <source>
        <dbReference type="ARBA" id="ARBA00004651"/>
    </source>
</evidence>
<evidence type="ECO:0000256" key="4">
    <source>
        <dbReference type="ARBA" id="ARBA00022692"/>
    </source>
</evidence>
<feature type="binding site" evidence="12">
    <location>
        <position position="80"/>
    </location>
    <ligand>
        <name>Na(+)</name>
        <dbReference type="ChEBI" id="CHEBI:29101"/>
        <note>structural</note>
    </ligand>
</feature>
<dbReference type="GO" id="GO:0062054">
    <property type="term" value="F:fluoride channel activity"/>
    <property type="evidence" value="ECO:0007669"/>
    <property type="project" value="UniProtKB-UniRule"/>
</dbReference>
<evidence type="ECO:0000313" key="13">
    <source>
        <dbReference type="EMBL" id="NVN12566.1"/>
    </source>
</evidence>
<dbReference type="GO" id="GO:0140114">
    <property type="term" value="P:cellular detoxification of fluoride"/>
    <property type="evidence" value="ECO:0007669"/>
    <property type="project" value="UniProtKB-UniRule"/>
</dbReference>
<keyword evidence="12" id="KW-0479">Metal-binding</keyword>
<reference evidence="13 14" key="1">
    <citation type="submission" date="2020-06" db="EMBL/GenBank/DDBJ databases">
        <title>Description of novel acetic acid bacteria.</title>
        <authorList>
            <person name="Sombolestani A."/>
        </authorList>
    </citation>
    <scope>NUCLEOTIDE SEQUENCE [LARGE SCALE GENOMIC DNA]</scope>
    <source>
        <strain evidence="13 14">LMG 31431</strain>
    </source>
</reference>
<evidence type="ECO:0000256" key="11">
    <source>
        <dbReference type="ARBA" id="ARBA00035585"/>
    </source>
</evidence>
<sequence>MVDRFLTTVAIAAGGALGSVARYWVGIGLARWSQAMPWGTMLINASGSFAIAFFGTLTLSSGRYPASDLVRLFFMVGICGGYTTFSSFSLQSFDLLRGGAAGRAALNMVLSVAICMLCVAAGHRAAEMLNRAQAEAVP</sequence>
<dbReference type="Proteomes" id="UP000534870">
    <property type="component" value="Unassembled WGS sequence"/>
</dbReference>
<comment type="caution">
    <text evidence="13">The sequence shown here is derived from an EMBL/GenBank/DDBJ whole genome shotgun (WGS) entry which is preliminary data.</text>
</comment>
<keyword evidence="2 12" id="KW-1003">Cell membrane</keyword>
<evidence type="ECO:0000256" key="10">
    <source>
        <dbReference type="ARBA" id="ARBA00035120"/>
    </source>
</evidence>
<evidence type="ECO:0000256" key="6">
    <source>
        <dbReference type="ARBA" id="ARBA00023053"/>
    </source>
</evidence>
<evidence type="ECO:0000256" key="9">
    <source>
        <dbReference type="ARBA" id="ARBA00023303"/>
    </source>
</evidence>
<proteinExistence type="inferred from homology"/>
<keyword evidence="3" id="KW-0997">Cell inner membrane</keyword>
<evidence type="ECO:0000313" key="14">
    <source>
        <dbReference type="Proteomes" id="UP000534870"/>
    </source>
</evidence>
<keyword evidence="7 12" id="KW-0406">Ion transport</keyword>
<dbReference type="AlphaFoldDB" id="A0A7Y7M852"/>
<feature type="transmembrane region" description="Helical" evidence="12">
    <location>
        <begin position="69"/>
        <end position="88"/>
    </location>
</feature>
<dbReference type="PANTHER" id="PTHR28259:SF1">
    <property type="entry name" value="FLUORIDE EXPORT PROTEIN 1-RELATED"/>
    <property type="match status" value="1"/>
</dbReference>
<evidence type="ECO:0000256" key="5">
    <source>
        <dbReference type="ARBA" id="ARBA00022989"/>
    </source>
</evidence>
<keyword evidence="12" id="KW-0813">Transport</keyword>
<feature type="transmembrane region" description="Helical" evidence="12">
    <location>
        <begin position="100"/>
        <end position="121"/>
    </location>
</feature>
<feature type="binding site" evidence="12">
    <location>
        <position position="83"/>
    </location>
    <ligand>
        <name>Na(+)</name>
        <dbReference type="ChEBI" id="CHEBI:29101"/>
        <note>structural</note>
    </ligand>
</feature>
<gene>
    <name evidence="12 13" type="primary">crcB</name>
    <name evidence="12" type="synonym">fluC</name>
    <name evidence="13" type="ORF">HUK84_15775</name>
</gene>
<dbReference type="PANTHER" id="PTHR28259">
    <property type="entry name" value="FLUORIDE EXPORT PROTEIN 1-RELATED"/>
    <property type="match status" value="1"/>
</dbReference>
<evidence type="ECO:0000256" key="12">
    <source>
        <dbReference type="HAMAP-Rule" id="MF_00454"/>
    </source>
</evidence>
<keyword evidence="4 12" id="KW-0812">Transmembrane</keyword>
<keyword evidence="9 12" id="KW-0407">Ion channel</keyword>
<keyword evidence="8 12" id="KW-0472">Membrane</keyword>
<evidence type="ECO:0000256" key="3">
    <source>
        <dbReference type="ARBA" id="ARBA00022519"/>
    </source>
</evidence>
<comment type="similarity">
    <text evidence="10 12">Belongs to the fluoride channel Fluc/FEX (TC 1.A.43) family.</text>
</comment>
<evidence type="ECO:0000256" key="8">
    <source>
        <dbReference type="ARBA" id="ARBA00023136"/>
    </source>
</evidence>
<comment type="function">
    <text evidence="12">Fluoride-specific ion channel. Important for reducing fluoride concentration in the cell, thus reducing its toxicity.</text>
</comment>
<dbReference type="RefSeq" id="WP_176641132.1">
    <property type="nucleotide sequence ID" value="NZ_JABXXP010000496.1"/>
</dbReference>
<feature type="transmembrane region" description="Helical" evidence="12">
    <location>
        <begin position="38"/>
        <end position="57"/>
    </location>
</feature>
<evidence type="ECO:0000256" key="7">
    <source>
        <dbReference type="ARBA" id="ARBA00023065"/>
    </source>
</evidence>
<organism evidence="13 14">
    <name type="scientific">Nguyenibacter vanlangensis</name>
    <dbReference type="NCBI Taxonomy" id="1216886"/>
    <lineage>
        <taxon>Bacteria</taxon>
        <taxon>Pseudomonadati</taxon>
        <taxon>Pseudomonadota</taxon>
        <taxon>Alphaproteobacteria</taxon>
        <taxon>Acetobacterales</taxon>
        <taxon>Acetobacteraceae</taxon>
        <taxon>Nguyenibacter</taxon>
    </lineage>
</organism>
<dbReference type="GO" id="GO:0005886">
    <property type="term" value="C:plasma membrane"/>
    <property type="evidence" value="ECO:0007669"/>
    <property type="project" value="UniProtKB-SubCell"/>
</dbReference>
<accession>A0A7Y7M852</accession>
<dbReference type="NCBIfam" id="TIGR00494">
    <property type="entry name" value="crcB"/>
    <property type="match status" value="1"/>
</dbReference>
<dbReference type="EMBL" id="JABXXP010000496">
    <property type="protein sequence ID" value="NVN12566.1"/>
    <property type="molecule type" value="Genomic_DNA"/>
</dbReference>
<keyword evidence="6 12" id="KW-0915">Sodium</keyword>
<dbReference type="HAMAP" id="MF_00454">
    <property type="entry name" value="FluC"/>
    <property type="match status" value="1"/>
</dbReference>
<keyword evidence="5 12" id="KW-1133">Transmembrane helix</keyword>
<dbReference type="InterPro" id="IPR003691">
    <property type="entry name" value="FluC"/>
</dbReference>